<comment type="caution">
    <text evidence="5">The sequence shown here is derived from an EMBL/GenBank/DDBJ whole genome shotgun (WGS) entry which is preliminary data.</text>
</comment>
<dbReference type="InterPro" id="IPR050679">
    <property type="entry name" value="Bact_HTH_transcr_reg"/>
</dbReference>
<dbReference type="CDD" id="cd07377">
    <property type="entry name" value="WHTH_GntR"/>
    <property type="match status" value="2"/>
</dbReference>
<dbReference type="EMBL" id="WOFH01000012">
    <property type="protein sequence ID" value="MUN40815.1"/>
    <property type="molecule type" value="Genomic_DNA"/>
</dbReference>
<keyword evidence="2" id="KW-0238">DNA-binding</keyword>
<dbReference type="SMART" id="SM00345">
    <property type="entry name" value="HTH_GNTR"/>
    <property type="match status" value="2"/>
</dbReference>
<dbReference type="RefSeq" id="WP_156219988.1">
    <property type="nucleotide sequence ID" value="NZ_WOFH01000012.1"/>
</dbReference>
<dbReference type="AlphaFoldDB" id="A0A7K1L9D7"/>
<keyword evidence="1" id="KW-0805">Transcription regulation</keyword>
<evidence type="ECO:0000313" key="5">
    <source>
        <dbReference type="EMBL" id="MUN40815.1"/>
    </source>
</evidence>
<evidence type="ECO:0000256" key="3">
    <source>
        <dbReference type="ARBA" id="ARBA00023163"/>
    </source>
</evidence>
<evidence type="ECO:0000259" key="4">
    <source>
        <dbReference type="PROSITE" id="PS50949"/>
    </source>
</evidence>
<evidence type="ECO:0000256" key="2">
    <source>
        <dbReference type="ARBA" id="ARBA00023125"/>
    </source>
</evidence>
<proteinExistence type="predicted"/>
<dbReference type="PRINTS" id="PR00035">
    <property type="entry name" value="HTHGNTR"/>
</dbReference>
<dbReference type="SUPFAM" id="SSF46785">
    <property type="entry name" value="Winged helix' DNA-binding domain"/>
    <property type="match status" value="2"/>
</dbReference>
<dbReference type="InterPro" id="IPR036388">
    <property type="entry name" value="WH-like_DNA-bd_sf"/>
</dbReference>
<dbReference type="PANTHER" id="PTHR44846">
    <property type="entry name" value="MANNOSYL-D-GLYCERATE TRANSPORT/METABOLISM SYSTEM REPRESSOR MNGR-RELATED"/>
    <property type="match status" value="1"/>
</dbReference>
<protein>
    <submittedName>
        <fullName evidence="5">GntR family transcriptional regulator</fullName>
    </submittedName>
</protein>
<accession>A0A7K1L9D7</accession>
<sequence length="157" mass="17664">MTTARRTTWGAYRRITDALRQRITDGTYTPGTRIPAEAALCAEFDVTRNTVRRALSVLQDEDLVKIRPGVGRFVHDPTTDPTAQALPRYLSIAADLRQQIITGHLAPGDMLPSEAQLKKRYGVARYTARRAFRSLEEADLITCVHGKGRYVRQDVPR</sequence>
<dbReference type="InterPro" id="IPR036390">
    <property type="entry name" value="WH_DNA-bd_sf"/>
</dbReference>
<evidence type="ECO:0000256" key="1">
    <source>
        <dbReference type="ARBA" id="ARBA00023015"/>
    </source>
</evidence>
<reference evidence="5 6" key="1">
    <citation type="submission" date="2019-11" db="EMBL/GenBank/DDBJ databases">
        <authorList>
            <person name="Cao P."/>
        </authorList>
    </citation>
    <scope>NUCLEOTIDE SEQUENCE [LARGE SCALE GENOMIC DNA]</scope>
    <source>
        <strain evidence="5 6">NEAU-AAG5</strain>
    </source>
</reference>
<dbReference type="GO" id="GO:0003700">
    <property type="term" value="F:DNA-binding transcription factor activity"/>
    <property type="evidence" value="ECO:0007669"/>
    <property type="project" value="InterPro"/>
</dbReference>
<dbReference type="Gene3D" id="1.10.10.10">
    <property type="entry name" value="Winged helix-like DNA-binding domain superfamily/Winged helix DNA-binding domain"/>
    <property type="match status" value="2"/>
</dbReference>
<dbReference type="Proteomes" id="UP000432015">
    <property type="component" value="Unassembled WGS sequence"/>
</dbReference>
<dbReference type="GO" id="GO:0003677">
    <property type="term" value="F:DNA binding"/>
    <property type="evidence" value="ECO:0007669"/>
    <property type="project" value="UniProtKB-KW"/>
</dbReference>
<feature type="domain" description="HTH gntR-type" evidence="4">
    <location>
        <begin position="86"/>
        <end position="154"/>
    </location>
</feature>
<dbReference type="Pfam" id="PF00392">
    <property type="entry name" value="GntR"/>
    <property type="match status" value="2"/>
</dbReference>
<dbReference type="PROSITE" id="PS50949">
    <property type="entry name" value="HTH_GNTR"/>
    <property type="match status" value="2"/>
</dbReference>
<dbReference type="InterPro" id="IPR000524">
    <property type="entry name" value="Tscrpt_reg_HTH_GntR"/>
</dbReference>
<evidence type="ECO:0000313" key="6">
    <source>
        <dbReference type="Proteomes" id="UP000432015"/>
    </source>
</evidence>
<organism evidence="5 6">
    <name type="scientific">Actinomadura litoris</name>
    <dbReference type="NCBI Taxonomy" id="2678616"/>
    <lineage>
        <taxon>Bacteria</taxon>
        <taxon>Bacillati</taxon>
        <taxon>Actinomycetota</taxon>
        <taxon>Actinomycetes</taxon>
        <taxon>Streptosporangiales</taxon>
        <taxon>Thermomonosporaceae</taxon>
        <taxon>Actinomadura</taxon>
    </lineage>
</organism>
<dbReference type="GO" id="GO:0045892">
    <property type="term" value="P:negative regulation of DNA-templated transcription"/>
    <property type="evidence" value="ECO:0007669"/>
    <property type="project" value="TreeGrafter"/>
</dbReference>
<gene>
    <name evidence="5" type="ORF">GNZ18_30040</name>
</gene>
<keyword evidence="6" id="KW-1185">Reference proteome</keyword>
<name>A0A7K1L9D7_9ACTN</name>
<feature type="domain" description="HTH gntR-type" evidence="4">
    <location>
        <begin position="9"/>
        <end position="77"/>
    </location>
</feature>
<dbReference type="PANTHER" id="PTHR44846:SF17">
    <property type="entry name" value="GNTR-FAMILY TRANSCRIPTIONAL REGULATOR"/>
    <property type="match status" value="1"/>
</dbReference>
<keyword evidence="3" id="KW-0804">Transcription</keyword>